<evidence type="ECO:0000313" key="3">
    <source>
        <dbReference type="Proteomes" id="UP000314294"/>
    </source>
</evidence>
<gene>
    <name evidence="2" type="ORF">EYF80_010170</name>
</gene>
<dbReference type="EMBL" id="SRLO01000063">
    <property type="protein sequence ID" value="TNN79588.1"/>
    <property type="molecule type" value="Genomic_DNA"/>
</dbReference>
<protein>
    <submittedName>
        <fullName evidence="2">Uncharacterized protein</fullName>
    </submittedName>
</protein>
<feature type="compositionally biased region" description="Basic and acidic residues" evidence="1">
    <location>
        <begin position="40"/>
        <end position="57"/>
    </location>
</feature>
<dbReference type="AlphaFoldDB" id="A0A4Z2IPJ5"/>
<name>A0A4Z2IPJ5_9TELE</name>
<reference evidence="2 3" key="1">
    <citation type="submission" date="2019-03" db="EMBL/GenBank/DDBJ databases">
        <title>First draft genome of Liparis tanakae, snailfish: a comprehensive survey of snailfish specific genes.</title>
        <authorList>
            <person name="Kim W."/>
            <person name="Song I."/>
            <person name="Jeong J.-H."/>
            <person name="Kim D."/>
            <person name="Kim S."/>
            <person name="Ryu S."/>
            <person name="Song J.Y."/>
            <person name="Lee S.K."/>
        </authorList>
    </citation>
    <scope>NUCLEOTIDE SEQUENCE [LARGE SCALE GENOMIC DNA]</scope>
    <source>
        <tissue evidence="2">Muscle</tissue>
    </source>
</reference>
<evidence type="ECO:0000256" key="1">
    <source>
        <dbReference type="SAM" id="MobiDB-lite"/>
    </source>
</evidence>
<comment type="caution">
    <text evidence="2">The sequence shown here is derived from an EMBL/GenBank/DDBJ whole genome shotgun (WGS) entry which is preliminary data.</text>
</comment>
<feature type="region of interest" description="Disordered" evidence="1">
    <location>
        <begin position="32"/>
        <end position="58"/>
    </location>
</feature>
<organism evidence="2 3">
    <name type="scientific">Liparis tanakae</name>
    <name type="common">Tanaka's snailfish</name>
    <dbReference type="NCBI Taxonomy" id="230148"/>
    <lineage>
        <taxon>Eukaryota</taxon>
        <taxon>Metazoa</taxon>
        <taxon>Chordata</taxon>
        <taxon>Craniata</taxon>
        <taxon>Vertebrata</taxon>
        <taxon>Euteleostomi</taxon>
        <taxon>Actinopterygii</taxon>
        <taxon>Neopterygii</taxon>
        <taxon>Teleostei</taxon>
        <taxon>Neoteleostei</taxon>
        <taxon>Acanthomorphata</taxon>
        <taxon>Eupercaria</taxon>
        <taxon>Perciformes</taxon>
        <taxon>Cottioidei</taxon>
        <taxon>Cottales</taxon>
        <taxon>Liparidae</taxon>
        <taxon>Liparis</taxon>
    </lineage>
</organism>
<sequence length="122" mass="14088">MNILNYNKLNNKNCEPSKHHMMRWRRLSDWSWERLPSPDPETRSLEGQRGGEQRDGLCRPPLNGTHLASFAARRCGHMTEYCFQSFQPPVMTLLLILKPFTVIVSEESIRSARISVIGAVDY</sequence>
<proteinExistence type="predicted"/>
<dbReference type="Proteomes" id="UP000314294">
    <property type="component" value="Unassembled WGS sequence"/>
</dbReference>
<accession>A0A4Z2IPJ5</accession>
<keyword evidence="3" id="KW-1185">Reference proteome</keyword>
<evidence type="ECO:0000313" key="2">
    <source>
        <dbReference type="EMBL" id="TNN79588.1"/>
    </source>
</evidence>